<sequence>MEKATFGAGCFWGVEDKFRRVKGVISTSVGYMGGHFEHPSYLDVLSRITGHAEVAQLEYDPILITYDDLLQVFWSIHDPTSLNRQGADRGEQYRSVLFYHTPEQRLVAERSKRQLEESGRYDKPIVTQIQAASAYWLAEDYHQQYLEKKRQEKKRHSQSVG</sequence>
<comment type="catalytic activity">
    <reaction evidence="3 5">
        <text>L-methionyl-[protein] + [thioredoxin]-disulfide + H2O = L-methionyl-(S)-S-oxide-[protein] + [thioredoxin]-dithiol</text>
        <dbReference type="Rhea" id="RHEA:14217"/>
        <dbReference type="Rhea" id="RHEA-COMP:10698"/>
        <dbReference type="Rhea" id="RHEA-COMP:10700"/>
        <dbReference type="Rhea" id="RHEA-COMP:12313"/>
        <dbReference type="Rhea" id="RHEA-COMP:12315"/>
        <dbReference type="ChEBI" id="CHEBI:15377"/>
        <dbReference type="ChEBI" id="CHEBI:16044"/>
        <dbReference type="ChEBI" id="CHEBI:29950"/>
        <dbReference type="ChEBI" id="CHEBI:44120"/>
        <dbReference type="ChEBI" id="CHEBI:50058"/>
        <dbReference type="EC" id="1.8.4.11"/>
    </reaction>
</comment>
<dbReference type="NCBIfam" id="TIGR00401">
    <property type="entry name" value="msrA"/>
    <property type="match status" value="1"/>
</dbReference>
<evidence type="ECO:0000256" key="5">
    <source>
        <dbReference type="HAMAP-Rule" id="MF_01401"/>
    </source>
</evidence>
<dbReference type="GO" id="GO:0008113">
    <property type="term" value="F:peptide-methionine (S)-S-oxide reductase activity"/>
    <property type="evidence" value="ECO:0007669"/>
    <property type="project" value="UniProtKB-UniRule"/>
</dbReference>
<evidence type="ECO:0000256" key="4">
    <source>
        <dbReference type="ARBA" id="ARBA00048782"/>
    </source>
</evidence>
<feature type="domain" description="Peptide methionine sulphoxide reductase MsrA" evidence="6">
    <location>
        <begin position="3"/>
        <end position="152"/>
    </location>
</feature>
<protein>
    <recommendedName>
        <fullName evidence="5">Peptide methionine sulfoxide reductase MsrA</fullName>
        <shortName evidence="5">Protein-methionine-S-oxide reductase</shortName>
        <ecNumber evidence="5">1.8.4.11</ecNumber>
    </recommendedName>
    <alternativeName>
        <fullName evidence="5">Peptide-methionine (S)-S-oxide reductase</fullName>
        <shortName evidence="5">Peptide Met(O) reductase</shortName>
    </alternativeName>
</protein>
<gene>
    <name evidence="5 7" type="primary">msrA</name>
    <name evidence="7" type="ORF">HJG54_22030</name>
</gene>
<dbReference type="Gene3D" id="3.30.1060.10">
    <property type="entry name" value="Peptide methionine sulphoxide reductase MsrA"/>
    <property type="match status" value="1"/>
</dbReference>
<dbReference type="HAMAP" id="MF_01401">
    <property type="entry name" value="MsrA"/>
    <property type="match status" value="1"/>
</dbReference>
<dbReference type="AlphaFoldDB" id="A0AA96WGX5"/>
<dbReference type="InterPro" id="IPR036509">
    <property type="entry name" value="Met_Sox_Rdtase_MsrA_sf"/>
</dbReference>
<dbReference type="PANTHER" id="PTHR43774">
    <property type="entry name" value="PEPTIDE METHIONINE SULFOXIDE REDUCTASE"/>
    <property type="match status" value="1"/>
</dbReference>
<accession>A0AA96WGX5</accession>
<name>A0AA96WGX5_9CYAN</name>
<dbReference type="PANTHER" id="PTHR43774:SF1">
    <property type="entry name" value="PEPTIDE METHIONINE SULFOXIDE REDUCTASE MSRA 2"/>
    <property type="match status" value="1"/>
</dbReference>
<evidence type="ECO:0000256" key="3">
    <source>
        <dbReference type="ARBA" id="ARBA00047806"/>
    </source>
</evidence>
<feature type="active site" evidence="5">
    <location>
        <position position="10"/>
    </location>
</feature>
<evidence type="ECO:0000256" key="1">
    <source>
        <dbReference type="ARBA" id="ARBA00005591"/>
    </source>
</evidence>
<dbReference type="EMBL" id="CP053586">
    <property type="protein sequence ID" value="WNZ25268.1"/>
    <property type="molecule type" value="Genomic_DNA"/>
</dbReference>
<keyword evidence="2 5" id="KW-0560">Oxidoreductase</keyword>
<proteinExistence type="inferred from homology"/>
<dbReference type="InterPro" id="IPR002569">
    <property type="entry name" value="Met_Sox_Rdtase_MsrA_dom"/>
</dbReference>
<comment type="function">
    <text evidence="5">Has an important function as a repair enzyme for proteins that have been inactivated by oxidation. Catalyzes the reversible oxidation-reduction of methionine sulfoxide in proteins to methionine.</text>
</comment>
<comment type="similarity">
    <text evidence="1 5">Belongs to the MsrA Met sulfoxide reductase family.</text>
</comment>
<reference evidence="7" key="1">
    <citation type="submission" date="2020-05" db="EMBL/GenBank/DDBJ databases">
        <authorList>
            <person name="Zhu T."/>
            <person name="Keshari N."/>
            <person name="Lu X."/>
        </authorList>
    </citation>
    <scope>NUCLEOTIDE SEQUENCE</scope>
    <source>
        <strain evidence="7">NK1-12</strain>
    </source>
</reference>
<dbReference type="Pfam" id="PF01625">
    <property type="entry name" value="PMSR"/>
    <property type="match status" value="1"/>
</dbReference>
<dbReference type="SUPFAM" id="SSF55068">
    <property type="entry name" value="Peptide methionine sulfoxide reductase"/>
    <property type="match status" value="1"/>
</dbReference>
<evidence type="ECO:0000313" key="7">
    <source>
        <dbReference type="EMBL" id="WNZ25268.1"/>
    </source>
</evidence>
<comment type="catalytic activity">
    <reaction evidence="4 5">
        <text>[thioredoxin]-disulfide + L-methionine + H2O = L-methionine (S)-S-oxide + [thioredoxin]-dithiol</text>
        <dbReference type="Rhea" id="RHEA:19993"/>
        <dbReference type="Rhea" id="RHEA-COMP:10698"/>
        <dbReference type="Rhea" id="RHEA-COMP:10700"/>
        <dbReference type="ChEBI" id="CHEBI:15377"/>
        <dbReference type="ChEBI" id="CHEBI:29950"/>
        <dbReference type="ChEBI" id="CHEBI:50058"/>
        <dbReference type="ChEBI" id="CHEBI:57844"/>
        <dbReference type="ChEBI" id="CHEBI:58772"/>
        <dbReference type="EC" id="1.8.4.11"/>
    </reaction>
</comment>
<evidence type="ECO:0000256" key="2">
    <source>
        <dbReference type="ARBA" id="ARBA00023002"/>
    </source>
</evidence>
<evidence type="ECO:0000259" key="6">
    <source>
        <dbReference type="Pfam" id="PF01625"/>
    </source>
</evidence>
<dbReference type="RefSeq" id="WP_316431417.1">
    <property type="nucleotide sequence ID" value="NZ_CP053586.1"/>
</dbReference>
<organism evidence="7">
    <name type="scientific">Leptolyngbya sp. NK1-12</name>
    <dbReference type="NCBI Taxonomy" id="2547451"/>
    <lineage>
        <taxon>Bacteria</taxon>
        <taxon>Bacillati</taxon>
        <taxon>Cyanobacteriota</taxon>
        <taxon>Cyanophyceae</taxon>
        <taxon>Leptolyngbyales</taxon>
        <taxon>Leptolyngbyaceae</taxon>
        <taxon>Leptolyngbya group</taxon>
        <taxon>Leptolyngbya</taxon>
    </lineage>
</organism>
<dbReference type="EC" id="1.8.4.11" evidence="5"/>